<feature type="domain" description="Tyrosine-protein phosphatase" evidence="3">
    <location>
        <begin position="32"/>
        <end position="176"/>
    </location>
</feature>
<evidence type="ECO:0000259" key="4">
    <source>
        <dbReference type="PROSITE" id="PS50056"/>
    </source>
</evidence>
<dbReference type="KEGG" id="spii:G7077_06360"/>
<evidence type="ECO:0000256" key="1">
    <source>
        <dbReference type="ARBA" id="ARBA00022801"/>
    </source>
</evidence>
<dbReference type="AlphaFoldDB" id="A0A6G7YPA6"/>
<dbReference type="InterPro" id="IPR029021">
    <property type="entry name" value="Prot-tyrosine_phosphatase-like"/>
</dbReference>
<dbReference type="EMBL" id="CP049869">
    <property type="protein sequence ID" value="QIK78573.1"/>
    <property type="molecule type" value="Genomic_DNA"/>
</dbReference>
<dbReference type="PROSITE" id="PS50056">
    <property type="entry name" value="TYR_PHOSPHATASE_2"/>
    <property type="match status" value="1"/>
</dbReference>
<keyword evidence="6" id="KW-1185">Reference proteome</keyword>
<evidence type="ECO:0000313" key="6">
    <source>
        <dbReference type="Proteomes" id="UP000503222"/>
    </source>
</evidence>
<sequence>MVAGTKLPAFGSGVMIDTAAGQATATQTWQPNFHWLTDEIAVGGCFPMKSVPDLADRHGVGAVVDLREEDCDDEALLGAHGIAFLHLPTPDLHPSQLDRLDIGVQFVHEQIARGRKVLIHCQHGIGRSALLALCVLVDKGMAPLEALRLAKDKRELVSPSQRQYEGWSEWLTRHGHPVPSYPDFGCIAYRHLAQH</sequence>
<evidence type="ECO:0000256" key="2">
    <source>
        <dbReference type="ARBA" id="ARBA00022912"/>
    </source>
</evidence>
<evidence type="ECO:0000313" key="5">
    <source>
        <dbReference type="EMBL" id="QIK78573.1"/>
    </source>
</evidence>
<dbReference type="Proteomes" id="UP000503222">
    <property type="component" value="Chromosome"/>
</dbReference>
<organism evidence="5 6">
    <name type="scientific">Sphingomonas piscis</name>
    <dbReference type="NCBI Taxonomy" id="2714943"/>
    <lineage>
        <taxon>Bacteria</taxon>
        <taxon>Pseudomonadati</taxon>
        <taxon>Pseudomonadota</taxon>
        <taxon>Alphaproteobacteria</taxon>
        <taxon>Sphingomonadales</taxon>
        <taxon>Sphingomonadaceae</taxon>
        <taxon>Sphingomonas</taxon>
    </lineage>
</organism>
<proteinExistence type="predicted"/>
<dbReference type="SMART" id="SM00195">
    <property type="entry name" value="DSPc"/>
    <property type="match status" value="1"/>
</dbReference>
<dbReference type="PROSITE" id="PS00383">
    <property type="entry name" value="TYR_PHOSPHATASE_1"/>
    <property type="match status" value="1"/>
</dbReference>
<keyword evidence="1" id="KW-0378">Hydrolase</keyword>
<dbReference type="GO" id="GO:0004721">
    <property type="term" value="F:phosphoprotein phosphatase activity"/>
    <property type="evidence" value="ECO:0007669"/>
    <property type="project" value="UniProtKB-KW"/>
</dbReference>
<dbReference type="InterPro" id="IPR000340">
    <property type="entry name" value="Dual-sp_phosphatase_cat-dom"/>
</dbReference>
<keyword evidence="2" id="KW-0904">Protein phosphatase</keyword>
<dbReference type="PANTHER" id="PTHR46274:SF6">
    <property type="entry name" value="TYR_PHOSPHATASE_2 DOMAIN-CONTAINING PROTEIN"/>
    <property type="match status" value="1"/>
</dbReference>
<protein>
    <submittedName>
        <fullName evidence="5">Protein phosphatase</fullName>
    </submittedName>
</protein>
<gene>
    <name evidence="5" type="ORF">G7077_06360</name>
</gene>
<evidence type="ECO:0000259" key="3">
    <source>
        <dbReference type="PROSITE" id="PS50054"/>
    </source>
</evidence>
<dbReference type="PROSITE" id="PS50054">
    <property type="entry name" value="TYR_PHOSPHATASE_DUAL"/>
    <property type="match status" value="1"/>
</dbReference>
<dbReference type="SUPFAM" id="SSF52799">
    <property type="entry name" value="(Phosphotyrosine protein) phosphatases II"/>
    <property type="match status" value="1"/>
</dbReference>
<dbReference type="Gene3D" id="3.90.190.10">
    <property type="entry name" value="Protein tyrosine phosphatase superfamily"/>
    <property type="match status" value="1"/>
</dbReference>
<dbReference type="InterPro" id="IPR016130">
    <property type="entry name" value="Tyr_Pase_AS"/>
</dbReference>
<feature type="domain" description="Tyrosine specific protein phosphatases" evidence="4">
    <location>
        <begin position="104"/>
        <end position="165"/>
    </location>
</feature>
<dbReference type="InterPro" id="IPR020422">
    <property type="entry name" value="TYR_PHOSPHATASE_DUAL_dom"/>
</dbReference>
<dbReference type="InterPro" id="IPR000387">
    <property type="entry name" value="Tyr_Pase_dom"/>
</dbReference>
<name>A0A6G7YPA6_9SPHN</name>
<reference evidence="5 6" key="1">
    <citation type="submission" date="2020-03" db="EMBL/GenBank/DDBJ databases">
        <title>Sphingomonas sp. nov., isolated from fish.</title>
        <authorList>
            <person name="Hyun D.-W."/>
            <person name="Bae J.-W."/>
        </authorList>
    </citation>
    <scope>NUCLEOTIDE SEQUENCE [LARGE SCALE GENOMIC DNA]</scope>
    <source>
        <strain evidence="5 6">HDW15B</strain>
    </source>
</reference>
<dbReference type="Pfam" id="PF00782">
    <property type="entry name" value="DSPc"/>
    <property type="match status" value="1"/>
</dbReference>
<dbReference type="PANTHER" id="PTHR46274">
    <property type="entry name" value="PHOSPHATIDYLINOSITOL PHOSPHATASE"/>
    <property type="match status" value="1"/>
</dbReference>
<accession>A0A6G7YPA6</accession>